<feature type="binding site" evidence="7">
    <location>
        <position position="312"/>
    </location>
    <ligand>
        <name>3-phosphoshikimate</name>
        <dbReference type="ChEBI" id="CHEBI:145989"/>
    </ligand>
</feature>
<keyword evidence="4 7" id="KW-0808">Transferase</keyword>
<feature type="domain" description="Enolpyruvate transferase" evidence="8">
    <location>
        <begin position="10"/>
        <end position="421"/>
    </location>
</feature>
<dbReference type="InterPro" id="IPR013792">
    <property type="entry name" value="RNA3'P_cycl/enolpyr_Trfase_a/b"/>
</dbReference>
<dbReference type="NCBIfam" id="TIGR01356">
    <property type="entry name" value="aroA"/>
    <property type="match status" value="1"/>
</dbReference>
<feature type="binding site" evidence="7">
    <location>
        <position position="22"/>
    </location>
    <ligand>
        <name>3-phosphoshikimate</name>
        <dbReference type="ChEBI" id="CHEBI:145989"/>
    </ligand>
</feature>
<dbReference type="CDD" id="cd01556">
    <property type="entry name" value="EPSP_synthase"/>
    <property type="match status" value="1"/>
</dbReference>
<keyword evidence="5 7" id="KW-0057">Aromatic amino acid biosynthesis</keyword>
<dbReference type="Pfam" id="PF00275">
    <property type="entry name" value="EPSP_synthase"/>
    <property type="match status" value="1"/>
</dbReference>
<dbReference type="InterPro" id="IPR036968">
    <property type="entry name" value="Enolpyruvate_Tfrase_sf"/>
</dbReference>
<comment type="pathway">
    <text evidence="1 7">Metabolic intermediate biosynthesis; chorismate biosynthesis; chorismate from D-erythrose 4-phosphate and phosphoenolpyruvate: step 6/7.</text>
</comment>
<dbReference type="EC" id="2.5.1.19" evidence="7"/>
<protein>
    <recommendedName>
        <fullName evidence="7">3-phosphoshikimate 1-carboxyvinyltransferase</fullName>
        <ecNumber evidence="7">2.5.1.19</ecNumber>
    </recommendedName>
    <alternativeName>
        <fullName evidence="7">5-enolpyruvylshikimate-3-phosphate synthase</fullName>
        <shortName evidence="7">EPSP synthase</shortName>
        <shortName evidence="7">EPSPS</shortName>
    </alternativeName>
</protein>
<comment type="similarity">
    <text evidence="2 7">Belongs to the EPSP synthase family.</text>
</comment>
<feature type="binding site" evidence="7">
    <location>
        <position position="22"/>
    </location>
    <ligand>
        <name>phosphoenolpyruvate</name>
        <dbReference type="ChEBI" id="CHEBI:58702"/>
    </ligand>
</feature>
<evidence type="ECO:0000313" key="10">
    <source>
        <dbReference type="Proteomes" id="UP001597252"/>
    </source>
</evidence>
<dbReference type="RefSeq" id="WP_125750611.1">
    <property type="nucleotide sequence ID" value="NZ_JBHTON010000007.1"/>
</dbReference>
<dbReference type="EMBL" id="JBHTON010000007">
    <property type="protein sequence ID" value="MFD1484326.1"/>
    <property type="molecule type" value="Genomic_DNA"/>
</dbReference>
<dbReference type="Gene3D" id="3.65.10.10">
    <property type="entry name" value="Enolpyruvate transferase domain"/>
    <property type="match status" value="2"/>
</dbReference>
<sequence length="431" mass="45159">MTVLTAAPATGLHGHVRVPGDKSISHRALMLGALAKGTTTITNFLSSADCLSTLEALRALGVPITYTEQQVTVHGGGRLKPAHVALNMNNAGTATRLLMGLLAAQPFTSCLVGDASLSKRPMRRVSQPLAAMGAAIDLDAGHLPAVITGRPLKAIDYTLPVASAQVKSAILLAGLQAAGTTIVREALPTRDHTERMLKAFGVRLTVSADRQTIALPGGQPLIATPVAVPGDMSSAAFFIAAATIVPNSHIRLPQVGINPTRTGFLQIVRRMGGNIKVTPLESAGEPLADLEVTDTKLQPIDLAAADIPAVIDELPLVALLAAHANGVSHIHGAEELRVKETDRIQTIVSELRKLGVAIEAYADGFVIDGRKTSPITDAHVDSHGDHRIAMMLAVAALVADAPLELHDAAAMTVSYPDFLTDLERLCKGDLR</sequence>
<proteinExistence type="inferred from homology"/>
<dbReference type="PANTHER" id="PTHR21090">
    <property type="entry name" value="AROM/DEHYDROQUINATE SYNTHASE"/>
    <property type="match status" value="1"/>
</dbReference>
<feature type="active site" description="Proton acceptor" evidence="7">
    <location>
        <position position="312"/>
    </location>
</feature>
<feature type="binding site" evidence="7">
    <location>
        <position position="387"/>
    </location>
    <ligand>
        <name>phosphoenolpyruvate</name>
        <dbReference type="ChEBI" id="CHEBI:58702"/>
    </ligand>
</feature>
<evidence type="ECO:0000313" key="9">
    <source>
        <dbReference type="EMBL" id="MFD1484326.1"/>
    </source>
</evidence>
<accession>A0ABW4E766</accession>
<dbReference type="HAMAP" id="MF_00210">
    <property type="entry name" value="EPSP_synth"/>
    <property type="match status" value="1"/>
</dbReference>
<dbReference type="PIRSF" id="PIRSF000505">
    <property type="entry name" value="EPSPS"/>
    <property type="match status" value="1"/>
</dbReference>
<evidence type="ECO:0000259" key="8">
    <source>
        <dbReference type="Pfam" id="PF00275"/>
    </source>
</evidence>
<evidence type="ECO:0000256" key="5">
    <source>
        <dbReference type="ARBA" id="ARBA00023141"/>
    </source>
</evidence>
<dbReference type="PANTHER" id="PTHR21090:SF5">
    <property type="entry name" value="PENTAFUNCTIONAL AROM POLYPEPTIDE"/>
    <property type="match status" value="1"/>
</dbReference>
<evidence type="ECO:0000256" key="1">
    <source>
        <dbReference type="ARBA" id="ARBA00004811"/>
    </source>
</evidence>
<evidence type="ECO:0000256" key="4">
    <source>
        <dbReference type="ARBA" id="ARBA00022679"/>
    </source>
</evidence>
<dbReference type="PROSITE" id="PS00104">
    <property type="entry name" value="EPSP_SYNTHASE_1"/>
    <property type="match status" value="1"/>
</dbReference>
<feature type="binding site" evidence="7">
    <location>
        <position position="92"/>
    </location>
    <ligand>
        <name>phosphoenolpyruvate</name>
        <dbReference type="ChEBI" id="CHEBI:58702"/>
    </ligand>
</feature>
<dbReference type="Proteomes" id="UP001597252">
    <property type="component" value="Unassembled WGS sequence"/>
</dbReference>
<feature type="binding site" evidence="7">
    <location>
        <position position="343"/>
    </location>
    <ligand>
        <name>phosphoenolpyruvate</name>
        <dbReference type="ChEBI" id="CHEBI:58702"/>
    </ligand>
</feature>
<comment type="subcellular location">
    <subcellularLocation>
        <location evidence="7">Cytoplasm</location>
    </subcellularLocation>
</comment>
<feature type="binding site" evidence="7">
    <location>
        <position position="23"/>
    </location>
    <ligand>
        <name>3-phosphoshikimate</name>
        <dbReference type="ChEBI" id="CHEBI:145989"/>
    </ligand>
</feature>
<comment type="catalytic activity">
    <reaction evidence="6">
        <text>3-phosphoshikimate + phosphoenolpyruvate = 5-O-(1-carboxyvinyl)-3-phosphoshikimate + phosphate</text>
        <dbReference type="Rhea" id="RHEA:21256"/>
        <dbReference type="ChEBI" id="CHEBI:43474"/>
        <dbReference type="ChEBI" id="CHEBI:57701"/>
        <dbReference type="ChEBI" id="CHEBI:58702"/>
        <dbReference type="ChEBI" id="CHEBI:145989"/>
        <dbReference type="EC" id="2.5.1.19"/>
    </reaction>
    <physiologicalReaction direction="left-to-right" evidence="6">
        <dbReference type="Rhea" id="RHEA:21257"/>
    </physiologicalReaction>
</comment>
<comment type="function">
    <text evidence="7">Catalyzes the transfer of the enolpyruvyl moiety of phosphoenolpyruvate (PEP) to the 5-hydroxyl of shikimate-3-phosphate (S3P) to produce enolpyruvyl shikimate-3-phosphate and inorganic phosphate.</text>
</comment>
<dbReference type="GO" id="GO:0003866">
    <property type="term" value="F:3-phosphoshikimate 1-carboxyvinyltransferase activity"/>
    <property type="evidence" value="ECO:0007669"/>
    <property type="project" value="UniProtKB-EC"/>
</dbReference>
<evidence type="ECO:0000256" key="2">
    <source>
        <dbReference type="ARBA" id="ARBA00009948"/>
    </source>
</evidence>
<keyword evidence="7" id="KW-0963">Cytoplasm</keyword>
<reference evidence="10" key="1">
    <citation type="journal article" date="2019" name="Int. J. Syst. Evol. Microbiol.">
        <title>The Global Catalogue of Microorganisms (GCM) 10K type strain sequencing project: providing services to taxonomists for standard genome sequencing and annotation.</title>
        <authorList>
            <consortium name="The Broad Institute Genomics Platform"/>
            <consortium name="The Broad Institute Genome Sequencing Center for Infectious Disease"/>
            <person name="Wu L."/>
            <person name="Ma J."/>
        </authorList>
    </citation>
    <scope>NUCLEOTIDE SEQUENCE [LARGE SCALE GENOMIC DNA]</scope>
    <source>
        <strain evidence="10">CCM 8903</strain>
    </source>
</reference>
<organism evidence="9 10">
    <name type="scientific">Lacticaseibacillus baoqingensis</name>
    <dbReference type="NCBI Taxonomy" id="2486013"/>
    <lineage>
        <taxon>Bacteria</taxon>
        <taxon>Bacillati</taxon>
        <taxon>Bacillota</taxon>
        <taxon>Bacilli</taxon>
        <taxon>Lactobacillales</taxon>
        <taxon>Lactobacillaceae</taxon>
        <taxon>Lacticaseibacillus</taxon>
    </lineage>
</organism>
<feature type="binding site" evidence="7">
    <location>
        <position position="163"/>
    </location>
    <ligand>
        <name>3-phosphoshikimate</name>
        <dbReference type="ChEBI" id="CHEBI:145989"/>
    </ligand>
</feature>
<name>A0ABW4E766_9LACO</name>
<dbReference type="PROSITE" id="PS00885">
    <property type="entry name" value="EPSP_SYNTHASE_2"/>
    <property type="match status" value="1"/>
</dbReference>
<feature type="binding site" evidence="7">
    <location>
        <position position="165"/>
    </location>
    <ligand>
        <name>3-phosphoshikimate</name>
        <dbReference type="ChEBI" id="CHEBI:145989"/>
    </ligand>
</feature>
<evidence type="ECO:0000256" key="7">
    <source>
        <dbReference type="HAMAP-Rule" id="MF_00210"/>
    </source>
</evidence>
<dbReference type="InterPro" id="IPR006264">
    <property type="entry name" value="EPSP_synthase"/>
</dbReference>
<feature type="binding site" evidence="7">
    <location>
        <position position="339"/>
    </location>
    <ligand>
        <name>3-phosphoshikimate</name>
        <dbReference type="ChEBI" id="CHEBI:145989"/>
    </ligand>
</feature>
<gene>
    <name evidence="7 9" type="primary">aroA</name>
    <name evidence="9" type="ORF">ACFQ5J_03650</name>
</gene>
<evidence type="ECO:0000256" key="3">
    <source>
        <dbReference type="ARBA" id="ARBA00022605"/>
    </source>
</evidence>
<dbReference type="InterPro" id="IPR023193">
    <property type="entry name" value="EPSP_synthase_CS"/>
</dbReference>
<feature type="binding site" evidence="7">
    <location>
        <position position="165"/>
    </location>
    <ligand>
        <name>phosphoenolpyruvate</name>
        <dbReference type="ChEBI" id="CHEBI:58702"/>
    </ligand>
</feature>
<feature type="binding site" evidence="7">
    <location>
        <position position="120"/>
    </location>
    <ligand>
        <name>phosphoenolpyruvate</name>
        <dbReference type="ChEBI" id="CHEBI:58702"/>
    </ligand>
</feature>
<comment type="caution">
    <text evidence="7">Lacks conserved residue(s) required for the propagation of feature annotation.</text>
</comment>
<evidence type="ECO:0000256" key="6">
    <source>
        <dbReference type="ARBA" id="ARBA00044633"/>
    </source>
</evidence>
<comment type="caution">
    <text evidence="9">The sequence shown here is derived from an EMBL/GenBank/DDBJ whole genome shotgun (WGS) entry which is preliminary data.</text>
</comment>
<keyword evidence="10" id="KW-1185">Reference proteome</keyword>
<dbReference type="InterPro" id="IPR001986">
    <property type="entry name" value="Enolpyruvate_Tfrase_dom"/>
</dbReference>
<feature type="binding site" evidence="7">
    <location>
        <position position="27"/>
    </location>
    <ligand>
        <name>3-phosphoshikimate</name>
        <dbReference type="ChEBI" id="CHEBI:145989"/>
    </ligand>
</feature>
<dbReference type="SUPFAM" id="SSF55205">
    <property type="entry name" value="EPT/RTPC-like"/>
    <property type="match status" value="1"/>
</dbReference>
<comment type="subunit">
    <text evidence="7">Monomer.</text>
</comment>
<keyword evidence="3 7" id="KW-0028">Amino-acid biosynthesis</keyword>